<dbReference type="OrthoDB" id="5344355at2"/>
<sequence>MTDKPTAEQIDDIGDVQLSEQMNAFFERADAFIGLANSQLSPQSHAGQVGSSLMYAAARFSASVASIGFVKAEDFAKEKEEILRFYTEQFQKMLSDNLDEYAQHFDKYTKLKAGDQA</sequence>
<keyword evidence="3" id="KW-1185">Reference proteome</keyword>
<name>A0A1S9ZVV0_9GAMM</name>
<dbReference type="STRING" id="34060.B0181_10195"/>
<reference evidence="2 4" key="2">
    <citation type="submission" date="2018-06" db="EMBL/GenBank/DDBJ databases">
        <authorList>
            <consortium name="Pathogen Informatics"/>
            <person name="Doyle S."/>
        </authorList>
    </citation>
    <scope>NUCLEOTIDE SEQUENCE [LARGE SCALE GENOMIC DNA]</scope>
    <source>
        <strain evidence="2 4">NCTC10293</strain>
    </source>
</reference>
<dbReference type="RefSeq" id="WP_078277382.1">
    <property type="nucleotide sequence ID" value="NZ_CAACXO010000019.1"/>
</dbReference>
<accession>A0A1S9ZVV0</accession>
<dbReference type="EMBL" id="MUXU01000070">
    <property type="protein sequence ID" value="OOR87537.1"/>
    <property type="molecule type" value="Genomic_DNA"/>
</dbReference>
<dbReference type="InterPro" id="IPR021490">
    <property type="entry name" value="DUF3144"/>
</dbReference>
<reference evidence="1 3" key="1">
    <citation type="submission" date="2017-02" db="EMBL/GenBank/DDBJ databases">
        <title>Draft genome sequence of Moraxella caviae CCUG 355 type strain.</title>
        <authorList>
            <person name="Engstrom-Jakobsson H."/>
            <person name="Salva-Serra F."/>
            <person name="Thorell K."/>
            <person name="Gonzales-Siles L."/>
            <person name="Karlsson R."/>
            <person name="Boulund F."/>
            <person name="Engstrand L."/>
            <person name="Moore E."/>
        </authorList>
    </citation>
    <scope>NUCLEOTIDE SEQUENCE [LARGE SCALE GENOMIC DNA]</scope>
    <source>
        <strain evidence="1 3">CCUG 355</strain>
    </source>
</reference>
<dbReference type="EMBL" id="UGQE01000001">
    <property type="protein sequence ID" value="STZ10070.1"/>
    <property type="molecule type" value="Genomic_DNA"/>
</dbReference>
<gene>
    <name evidence="1" type="ORF">B0181_10195</name>
    <name evidence="2" type="ORF">NCTC10293_00392</name>
</gene>
<proteinExistence type="predicted"/>
<dbReference type="Proteomes" id="UP000255279">
    <property type="component" value="Unassembled WGS sequence"/>
</dbReference>
<evidence type="ECO:0000313" key="1">
    <source>
        <dbReference type="EMBL" id="OOR87537.1"/>
    </source>
</evidence>
<evidence type="ECO:0000313" key="3">
    <source>
        <dbReference type="Proteomes" id="UP000190435"/>
    </source>
</evidence>
<evidence type="ECO:0000313" key="4">
    <source>
        <dbReference type="Proteomes" id="UP000255279"/>
    </source>
</evidence>
<organism evidence="1 3">
    <name type="scientific">Moraxella caviae</name>
    <dbReference type="NCBI Taxonomy" id="34060"/>
    <lineage>
        <taxon>Bacteria</taxon>
        <taxon>Pseudomonadati</taxon>
        <taxon>Pseudomonadota</taxon>
        <taxon>Gammaproteobacteria</taxon>
        <taxon>Moraxellales</taxon>
        <taxon>Moraxellaceae</taxon>
        <taxon>Moraxella</taxon>
    </lineage>
</organism>
<dbReference type="Gene3D" id="1.10.287.3020">
    <property type="match status" value="1"/>
</dbReference>
<dbReference type="Pfam" id="PF11342">
    <property type="entry name" value="DUF3144"/>
    <property type="match status" value="1"/>
</dbReference>
<protein>
    <submittedName>
        <fullName evidence="2">Protein of uncharacterized function (DUF3144)</fullName>
    </submittedName>
</protein>
<dbReference type="Proteomes" id="UP000190435">
    <property type="component" value="Unassembled WGS sequence"/>
</dbReference>
<evidence type="ECO:0000313" key="2">
    <source>
        <dbReference type="EMBL" id="STZ10070.1"/>
    </source>
</evidence>
<dbReference type="AlphaFoldDB" id="A0A1S9ZVV0"/>